<dbReference type="PANTHER" id="PTHR22935:SF97">
    <property type="entry name" value="BETA-LACTAMASE-RELATED DOMAIN-CONTAINING PROTEIN"/>
    <property type="match status" value="1"/>
</dbReference>
<dbReference type="InterPro" id="IPR058664">
    <property type="entry name" value="ARB_00930-like_C"/>
</dbReference>
<gene>
    <name evidence="4" type="ORF">PoMZ_00017</name>
</gene>
<dbReference type="Proteomes" id="UP000294847">
    <property type="component" value="Chromosome 2"/>
</dbReference>
<dbReference type="Pfam" id="PF00144">
    <property type="entry name" value="Beta-lactamase"/>
    <property type="match status" value="1"/>
</dbReference>
<dbReference type="PANTHER" id="PTHR22935">
    <property type="entry name" value="PENICILLIN-BINDING PROTEIN"/>
    <property type="match status" value="1"/>
</dbReference>
<keyword evidence="1" id="KW-1133">Transmembrane helix</keyword>
<evidence type="ECO:0000256" key="1">
    <source>
        <dbReference type="SAM" id="Phobius"/>
    </source>
</evidence>
<evidence type="ECO:0000259" key="2">
    <source>
        <dbReference type="Pfam" id="PF00144"/>
    </source>
</evidence>
<proteinExistence type="predicted"/>
<evidence type="ECO:0000313" key="4">
    <source>
        <dbReference type="EMBL" id="QBZ55125.1"/>
    </source>
</evidence>
<name>A0A4V1C547_PYROR</name>
<dbReference type="InterPro" id="IPR051478">
    <property type="entry name" value="Beta-lactamase-like_AB/R"/>
</dbReference>
<evidence type="ECO:0000313" key="5">
    <source>
        <dbReference type="Proteomes" id="UP000294847"/>
    </source>
</evidence>
<feature type="domain" description="Beta-lactamase-like ARB-00930-like C-terminal" evidence="3">
    <location>
        <begin position="480"/>
        <end position="627"/>
    </location>
</feature>
<dbReference type="InterPro" id="IPR012338">
    <property type="entry name" value="Beta-lactam/transpept-like"/>
</dbReference>
<sequence length="629" mass="67165">MVQRYQTCHHQQHHRGDPRLSNLLAICAALFTVAATIMFTTALLLTLAGGVALVTPAPLNCPIQGAAFPKPRDLASSPTMQAAFRNLTATFEAQAAGAGGGDTSFSVELWSVSDPGGRAPFEFHHTARELAGLENNAGVKKVDGDTVYRIGSLTKVFTVYTWLVEVGDKDWSTPITRFVPELAEIVMDEAEAVKRDPIMRTNWEEITVGALASQLAGIIRDYAQVGEMGTTLDASTRAALGLPPLPPADIPPCGPTRLCDREQFFQGMGKVPPQYGPNKATVYSDTAFQILAYALEHITGKTYGDMLHDSVLAPLKLNRTYLFKPDDSVGIIPANGNNAAAATGWSYSIGEAAPTGNMYASSSDLSRAGRGILSSALMTPALTGRWLKPASLTSELIAAVGYPWGVRRIDLSRSPRYKRVTDAYNKAGRIGSYAALMALLPDFDAGFSIMLAGNSLVGNPTFSWADTMGGVLIPALEQTAREQADALYSGRYHAAAGGLNSSLEISTSPDRLGLGVYRWISNGTDMQRAALFMANGAPPTNPSIRLYPTGLETAREGGGRKVAFKAVFEDLTGQPTDLMFTTDCGTWVGATSVVVGDVPLDQFAFNLDSRGRVESVEPMALRVVLNKGS</sequence>
<dbReference type="AlphaFoldDB" id="A0A4V1C547"/>
<evidence type="ECO:0000259" key="3">
    <source>
        <dbReference type="Pfam" id="PF26335"/>
    </source>
</evidence>
<dbReference type="Pfam" id="PF26335">
    <property type="entry name" value="ARB_00930_C"/>
    <property type="match status" value="1"/>
</dbReference>
<reference evidence="4 5" key="1">
    <citation type="journal article" date="2019" name="Mol. Biol. Evol.">
        <title>Blast fungal genomes show frequent chromosomal changes, gene gains and losses, and effector gene turnover.</title>
        <authorList>
            <person name="Gomez Luciano L.B."/>
            <person name="Jason Tsai I."/>
            <person name="Chuma I."/>
            <person name="Tosa Y."/>
            <person name="Chen Y.H."/>
            <person name="Li J.Y."/>
            <person name="Li M.Y."/>
            <person name="Jade Lu M.Y."/>
            <person name="Nakayashiki H."/>
            <person name="Li W.H."/>
        </authorList>
    </citation>
    <scope>NUCLEOTIDE SEQUENCE [LARGE SCALE GENOMIC DNA]</scope>
    <source>
        <strain evidence="4">MZ5-1-6</strain>
    </source>
</reference>
<keyword evidence="1" id="KW-0472">Membrane</keyword>
<organism evidence="4 5">
    <name type="scientific">Pyricularia oryzae</name>
    <name type="common">Rice blast fungus</name>
    <name type="synonym">Magnaporthe oryzae</name>
    <dbReference type="NCBI Taxonomy" id="318829"/>
    <lineage>
        <taxon>Eukaryota</taxon>
        <taxon>Fungi</taxon>
        <taxon>Dikarya</taxon>
        <taxon>Ascomycota</taxon>
        <taxon>Pezizomycotina</taxon>
        <taxon>Sordariomycetes</taxon>
        <taxon>Sordariomycetidae</taxon>
        <taxon>Magnaporthales</taxon>
        <taxon>Pyriculariaceae</taxon>
        <taxon>Pyricularia</taxon>
    </lineage>
</organism>
<accession>A0A4V1C547</accession>
<dbReference type="InterPro" id="IPR001466">
    <property type="entry name" value="Beta-lactam-related"/>
</dbReference>
<dbReference type="Gene3D" id="3.40.710.10">
    <property type="entry name" value="DD-peptidase/beta-lactamase superfamily"/>
    <property type="match status" value="1"/>
</dbReference>
<dbReference type="EMBL" id="CP034205">
    <property type="protein sequence ID" value="QBZ55125.1"/>
    <property type="molecule type" value="Genomic_DNA"/>
</dbReference>
<dbReference type="SUPFAM" id="SSF56601">
    <property type="entry name" value="beta-lactamase/transpeptidase-like"/>
    <property type="match status" value="1"/>
</dbReference>
<feature type="domain" description="Beta-lactamase-related" evidence="2">
    <location>
        <begin position="132"/>
        <end position="454"/>
    </location>
</feature>
<feature type="transmembrane region" description="Helical" evidence="1">
    <location>
        <begin position="21"/>
        <end position="54"/>
    </location>
</feature>
<keyword evidence="1" id="KW-0812">Transmembrane</keyword>
<protein>
    <submittedName>
        <fullName evidence="4">Uncharacterized protein</fullName>
    </submittedName>
</protein>